<dbReference type="EMBL" id="BMWP01000014">
    <property type="protein sequence ID" value="GGW37100.1"/>
    <property type="molecule type" value="Genomic_DNA"/>
</dbReference>
<feature type="transmembrane region" description="Helical" evidence="1">
    <location>
        <begin position="176"/>
        <end position="197"/>
    </location>
</feature>
<gene>
    <name evidence="3" type="ORF">GCM10007383_22450</name>
</gene>
<evidence type="ECO:0000259" key="2">
    <source>
        <dbReference type="Pfam" id="PF13676"/>
    </source>
</evidence>
<name>A0A918IXL4_9FLAO</name>
<keyword evidence="1" id="KW-0812">Transmembrane</keyword>
<dbReference type="Gene3D" id="3.40.50.10140">
    <property type="entry name" value="Toll/interleukin-1 receptor homology (TIR) domain"/>
    <property type="match status" value="1"/>
</dbReference>
<accession>A0A918IXL4</accession>
<proteinExistence type="predicted"/>
<evidence type="ECO:0000313" key="3">
    <source>
        <dbReference type="EMBL" id="GGW37100.1"/>
    </source>
</evidence>
<feature type="domain" description="TIR" evidence="2">
    <location>
        <begin position="9"/>
        <end position="139"/>
    </location>
</feature>
<sequence length="402" mass="44967">MGKKVKPRIFICYRRGGEGAGFGGRIADKLVKHFGDSQCFRDIEDIEKGTDFVESIKRATSICDLLIVVIGPDWTSMTDVHGNIRLQDPNDFVRLEVSTALKRDIRVMPILVGGAKVPSEEQLPDDLKALVRRQSHELTDQRWNYDTDELIRSIEAMGIKGMSPEEQEARKRKQKIFTAVVLTTFILLITVGIGFMFKSQPNDKDINRSGNELSPTTVVIPKQEISAKKIPAKVNKNFQPLPVSDKSASDYSTEIGSIKNSIQLASSLESLAMATLDITPLGQVFMGDALQNYQTVLSEYYQMGIYSLNIMEAQTFGDIAVFKEGNKLMAEAEVLEIWSTHTHRTSDHLCLVHQPSHNAPQTVYLEKKNDSWYISSIMQHNTSMPTSTQCGMYDCPLLAGLQ</sequence>
<organism evidence="3 4">
    <name type="scientific">Arenibacter certesii</name>
    <dbReference type="NCBI Taxonomy" id="228955"/>
    <lineage>
        <taxon>Bacteria</taxon>
        <taxon>Pseudomonadati</taxon>
        <taxon>Bacteroidota</taxon>
        <taxon>Flavobacteriia</taxon>
        <taxon>Flavobacteriales</taxon>
        <taxon>Flavobacteriaceae</taxon>
        <taxon>Arenibacter</taxon>
    </lineage>
</organism>
<evidence type="ECO:0000313" key="4">
    <source>
        <dbReference type="Proteomes" id="UP000634668"/>
    </source>
</evidence>
<dbReference type="InterPro" id="IPR000157">
    <property type="entry name" value="TIR_dom"/>
</dbReference>
<keyword evidence="1" id="KW-0472">Membrane</keyword>
<dbReference type="Pfam" id="PF13676">
    <property type="entry name" value="TIR_2"/>
    <property type="match status" value="1"/>
</dbReference>
<protein>
    <recommendedName>
        <fullName evidence="2">TIR domain-containing protein</fullName>
    </recommendedName>
</protein>
<dbReference type="GO" id="GO:0007165">
    <property type="term" value="P:signal transduction"/>
    <property type="evidence" value="ECO:0007669"/>
    <property type="project" value="InterPro"/>
</dbReference>
<reference evidence="3" key="1">
    <citation type="journal article" date="2014" name="Int. J. Syst. Evol. Microbiol.">
        <title>Complete genome sequence of Corynebacterium casei LMG S-19264T (=DSM 44701T), isolated from a smear-ripened cheese.</title>
        <authorList>
            <consortium name="US DOE Joint Genome Institute (JGI-PGF)"/>
            <person name="Walter F."/>
            <person name="Albersmeier A."/>
            <person name="Kalinowski J."/>
            <person name="Ruckert C."/>
        </authorList>
    </citation>
    <scope>NUCLEOTIDE SEQUENCE</scope>
    <source>
        <strain evidence="3">KCTC 12113</strain>
    </source>
</reference>
<keyword evidence="1" id="KW-1133">Transmembrane helix</keyword>
<evidence type="ECO:0000256" key="1">
    <source>
        <dbReference type="SAM" id="Phobius"/>
    </source>
</evidence>
<dbReference type="AlphaFoldDB" id="A0A918IXL4"/>
<keyword evidence="4" id="KW-1185">Reference proteome</keyword>
<comment type="caution">
    <text evidence="3">The sequence shown here is derived from an EMBL/GenBank/DDBJ whole genome shotgun (WGS) entry which is preliminary data.</text>
</comment>
<dbReference type="InterPro" id="IPR035897">
    <property type="entry name" value="Toll_tir_struct_dom_sf"/>
</dbReference>
<reference evidence="3" key="2">
    <citation type="submission" date="2020-09" db="EMBL/GenBank/DDBJ databases">
        <authorList>
            <person name="Sun Q."/>
            <person name="Kim S."/>
        </authorList>
    </citation>
    <scope>NUCLEOTIDE SEQUENCE</scope>
    <source>
        <strain evidence="3">KCTC 12113</strain>
    </source>
</reference>
<dbReference type="SUPFAM" id="SSF52200">
    <property type="entry name" value="Toll/Interleukin receptor TIR domain"/>
    <property type="match status" value="1"/>
</dbReference>
<dbReference type="Proteomes" id="UP000634668">
    <property type="component" value="Unassembled WGS sequence"/>
</dbReference>